<proteinExistence type="predicted"/>
<sequence length="199" mass="21817">MCCGVGCLLSYSMAMQCPGIILEKHSDGLGGSHHVETDTYPQGDSVGTASYTKGEKLKPQIYTVGTPVGKVLQSSGLILFPQESAGREQALKSWWEEVPIGSNTDDPRPTRAILSRKHKREQRQWYAQRTEKGNRPAKDNRIYTIAGEFRQKQHEDPSLKHGNERFASPGFVVEASGVIDGPPSGCTLPRVRPPASLSL</sequence>
<accession>A0AAV7QKA7</accession>
<evidence type="ECO:0000313" key="2">
    <source>
        <dbReference type="Proteomes" id="UP001066276"/>
    </source>
</evidence>
<evidence type="ECO:0000313" key="1">
    <source>
        <dbReference type="EMBL" id="KAJ1140520.1"/>
    </source>
</evidence>
<protein>
    <submittedName>
        <fullName evidence="1">Uncharacterized protein</fullName>
    </submittedName>
</protein>
<dbReference type="Proteomes" id="UP001066276">
    <property type="component" value="Chromosome 6"/>
</dbReference>
<name>A0AAV7QKA7_PLEWA</name>
<dbReference type="EMBL" id="JANPWB010000010">
    <property type="protein sequence ID" value="KAJ1140520.1"/>
    <property type="molecule type" value="Genomic_DNA"/>
</dbReference>
<dbReference type="AlphaFoldDB" id="A0AAV7QKA7"/>
<keyword evidence="2" id="KW-1185">Reference proteome</keyword>
<reference evidence="1" key="1">
    <citation type="journal article" date="2022" name="bioRxiv">
        <title>Sequencing and chromosome-scale assembly of the giantPleurodeles waltlgenome.</title>
        <authorList>
            <person name="Brown T."/>
            <person name="Elewa A."/>
            <person name="Iarovenko S."/>
            <person name="Subramanian E."/>
            <person name="Araus A.J."/>
            <person name="Petzold A."/>
            <person name="Susuki M."/>
            <person name="Suzuki K.-i.T."/>
            <person name="Hayashi T."/>
            <person name="Toyoda A."/>
            <person name="Oliveira C."/>
            <person name="Osipova E."/>
            <person name="Leigh N.D."/>
            <person name="Simon A."/>
            <person name="Yun M.H."/>
        </authorList>
    </citation>
    <scope>NUCLEOTIDE SEQUENCE</scope>
    <source>
        <strain evidence="1">20211129_DDA</strain>
        <tissue evidence="1">Liver</tissue>
    </source>
</reference>
<gene>
    <name evidence="1" type="ORF">NDU88_006871</name>
</gene>
<comment type="caution">
    <text evidence="1">The sequence shown here is derived from an EMBL/GenBank/DDBJ whole genome shotgun (WGS) entry which is preliminary data.</text>
</comment>
<organism evidence="1 2">
    <name type="scientific">Pleurodeles waltl</name>
    <name type="common">Iberian ribbed newt</name>
    <dbReference type="NCBI Taxonomy" id="8319"/>
    <lineage>
        <taxon>Eukaryota</taxon>
        <taxon>Metazoa</taxon>
        <taxon>Chordata</taxon>
        <taxon>Craniata</taxon>
        <taxon>Vertebrata</taxon>
        <taxon>Euteleostomi</taxon>
        <taxon>Amphibia</taxon>
        <taxon>Batrachia</taxon>
        <taxon>Caudata</taxon>
        <taxon>Salamandroidea</taxon>
        <taxon>Salamandridae</taxon>
        <taxon>Pleurodelinae</taxon>
        <taxon>Pleurodeles</taxon>
    </lineage>
</organism>